<reference evidence="1" key="2">
    <citation type="submission" date="2018-08" db="UniProtKB">
        <authorList>
            <consortium name="EnsemblPlants"/>
        </authorList>
    </citation>
    <scope>IDENTIFICATION</scope>
    <source>
        <strain evidence="1">Yugu1</strain>
    </source>
</reference>
<keyword evidence="2" id="KW-1185">Reference proteome</keyword>
<proteinExistence type="predicted"/>
<dbReference type="AlphaFoldDB" id="K3ZYZ8"/>
<dbReference type="InParanoid" id="K3ZYZ8"/>
<organism evidence="1 2">
    <name type="scientific">Setaria italica</name>
    <name type="common">Foxtail millet</name>
    <name type="synonym">Panicum italicum</name>
    <dbReference type="NCBI Taxonomy" id="4555"/>
    <lineage>
        <taxon>Eukaryota</taxon>
        <taxon>Viridiplantae</taxon>
        <taxon>Streptophyta</taxon>
        <taxon>Embryophyta</taxon>
        <taxon>Tracheophyta</taxon>
        <taxon>Spermatophyta</taxon>
        <taxon>Magnoliopsida</taxon>
        <taxon>Liliopsida</taxon>
        <taxon>Poales</taxon>
        <taxon>Poaceae</taxon>
        <taxon>PACMAD clade</taxon>
        <taxon>Panicoideae</taxon>
        <taxon>Panicodae</taxon>
        <taxon>Paniceae</taxon>
        <taxon>Cenchrinae</taxon>
        <taxon>Setaria</taxon>
    </lineage>
</organism>
<protein>
    <submittedName>
        <fullName evidence="1">Uncharacterized protein</fullName>
    </submittedName>
</protein>
<reference evidence="2" key="1">
    <citation type="journal article" date="2012" name="Nat. Biotechnol.">
        <title>Reference genome sequence of the model plant Setaria.</title>
        <authorList>
            <person name="Bennetzen J.L."/>
            <person name="Schmutz J."/>
            <person name="Wang H."/>
            <person name="Percifield R."/>
            <person name="Hawkins J."/>
            <person name="Pontaroli A.C."/>
            <person name="Estep M."/>
            <person name="Feng L."/>
            <person name="Vaughn J.N."/>
            <person name="Grimwood J."/>
            <person name="Jenkins J."/>
            <person name="Barry K."/>
            <person name="Lindquist E."/>
            <person name="Hellsten U."/>
            <person name="Deshpande S."/>
            <person name="Wang X."/>
            <person name="Wu X."/>
            <person name="Mitros T."/>
            <person name="Triplett J."/>
            <person name="Yang X."/>
            <person name="Ye C.Y."/>
            <person name="Mauro-Herrera M."/>
            <person name="Wang L."/>
            <person name="Li P."/>
            <person name="Sharma M."/>
            <person name="Sharma R."/>
            <person name="Ronald P.C."/>
            <person name="Panaud O."/>
            <person name="Kellogg E.A."/>
            <person name="Brutnell T.P."/>
            <person name="Doust A.N."/>
            <person name="Tuskan G.A."/>
            <person name="Rokhsar D."/>
            <person name="Devos K.M."/>
        </authorList>
    </citation>
    <scope>NUCLEOTIDE SEQUENCE [LARGE SCALE GENOMIC DNA]</scope>
    <source>
        <strain evidence="2">cv. Yugu1</strain>
    </source>
</reference>
<accession>K3ZYZ8</accession>
<evidence type="ECO:0000313" key="2">
    <source>
        <dbReference type="Proteomes" id="UP000004995"/>
    </source>
</evidence>
<name>K3ZYZ8_SETIT</name>
<dbReference type="HOGENOM" id="CLU_3053953_0_0_1"/>
<dbReference type="Gramene" id="KQL25717">
    <property type="protein sequence ID" value="KQL25717"/>
    <property type="gene ID" value="SETIT_031830mg"/>
</dbReference>
<sequence>MSYERILTGVRATGRGMGDYQISSATTIMALLCHLIQPNPQAARFSEHKRTSRY</sequence>
<dbReference type="EnsemblPlants" id="KQL25717">
    <property type="protein sequence ID" value="KQL25717"/>
    <property type="gene ID" value="SETIT_031830mg"/>
</dbReference>
<dbReference type="EMBL" id="AGNK02001247">
    <property type="status" value="NOT_ANNOTATED_CDS"/>
    <property type="molecule type" value="Genomic_DNA"/>
</dbReference>
<evidence type="ECO:0000313" key="1">
    <source>
        <dbReference type="EnsemblPlants" id="KQL25717"/>
    </source>
</evidence>
<dbReference type="Proteomes" id="UP000004995">
    <property type="component" value="Unassembled WGS sequence"/>
</dbReference>